<evidence type="ECO:0000256" key="1">
    <source>
        <dbReference type="ARBA" id="ARBA00006987"/>
    </source>
</evidence>
<organism evidence="3 4">
    <name type="scientific">Muricoccus nepalensis</name>
    <dbReference type="NCBI Taxonomy" id="1854500"/>
    <lineage>
        <taxon>Bacteria</taxon>
        <taxon>Pseudomonadati</taxon>
        <taxon>Pseudomonadota</taxon>
        <taxon>Alphaproteobacteria</taxon>
        <taxon>Acetobacterales</taxon>
        <taxon>Roseomonadaceae</taxon>
        <taxon>Muricoccus</taxon>
    </lineage>
</organism>
<dbReference type="CDD" id="cd07012">
    <property type="entry name" value="PBP2_Bug_TTT"/>
    <property type="match status" value="1"/>
</dbReference>
<protein>
    <submittedName>
        <fullName evidence="3">Tripartite tricarboxylate transporter substrate binding protein</fullName>
    </submittedName>
</protein>
<dbReference type="Pfam" id="PF03401">
    <property type="entry name" value="TctC"/>
    <property type="match status" value="1"/>
</dbReference>
<proteinExistence type="inferred from homology"/>
<comment type="caution">
    <text evidence="3">The sequence shown here is derived from an EMBL/GenBank/DDBJ whole genome shotgun (WGS) entry which is preliminary data.</text>
</comment>
<name>A0A502G6Z6_9PROT</name>
<dbReference type="InterPro" id="IPR042100">
    <property type="entry name" value="Bug_dom1"/>
</dbReference>
<dbReference type="PIRSF" id="PIRSF017082">
    <property type="entry name" value="YflP"/>
    <property type="match status" value="1"/>
</dbReference>
<dbReference type="PANTHER" id="PTHR42928">
    <property type="entry name" value="TRICARBOXYLATE-BINDING PROTEIN"/>
    <property type="match status" value="1"/>
</dbReference>
<sequence length="325" mass="35162">MQATRRSALAAALATPFVRPAAAQPAWPNRPVRVIVPWPPGGSTDVLCRLLCEQMQQRLGQTFVLENRPGAGGNIGADALAKATPDGYSMAPLTLGAWHINQFLYSTLPYNPQRDFQPISMHWELPNVLVVSSQHNPANSFQEFVAWAKARREGISYGSPGVGTTAHLSGALFTSRLGIDGTHVPFRGAAQIIPAMLSGDLTCAMDNLASYVPVIQEGRMKAFVITGAERWPNLPNVPIMQEVGVPDFVVTSWCAMAFPAGVPAAIVERAAAAMREIGQDAAVQERFLRAGAKCVWSTPAEVTARVDRERPTWREVVRISGARLD</sequence>
<accession>A0A502G6Z6</accession>
<feature type="chain" id="PRO_5021341636" evidence="2">
    <location>
        <begin position="24"/>
        <end position="325"/>
    </location>
</feature>
<dbReference type="SUPFAM" id="SSF53850">
    <property type="entry name" value="Periplasmic binding protein-like II"/>
    <property type="match status" value="1"/>
</dbReference>
<dbReference type="OrthoDB" id="9780943at2"/>
<dbReference type="RefSeq" id="WP_140882676.1">
    <property type="nucleotide sequence ID" value="NZ_RCZP01000007.1"/>
</dbReference>
<evidence type="ECO:0000313" key="3">
    <source>
        <dbReference type="EMBL" id="TPG57755.1"/>
    </source>
</evidence>
<comment type="similarity">
    <text evidence="1">Belongs to the UPF0065 (bug) family.</text>
</comment>
<dbReference type="PANTHER" id="PTHR42928:SF5">
    <property type="entry name" value="BLR1237 PROTEIN"/>
    <property type="match status" value="1"/>
</dbReference>
<evidence type="ECO:0000256" key="2">
    <source>
        <dbReference type="SAM" id="SignalP"/>
    </source>
</evidence>
<dbReference type="AlphaFoldDB" id="A0A502G6Z6"/>
<keyword evidence="2" id="KW-0732">Signal</keyword>
<evidence type="ECO:0000313" key="4">
    <source>
        <dbReference type="Proteomes" id="UP000317078"/>
    </source>
</evidence>
<dbReference type="Gene3D" id="3.40.190.10">
    <property type="entry name" value="Periplasmic binding protein-like II"/>
    <property type="match status" value="1"/>
</dbReference>
<dbReference type="InterPro" id="IPR005064">
    <property type="entry name" value="BUG"/>
</dbReference>
<keyword evidence="4" id="KW-1185">Reference proteome</keyword>
<dbReference type="EMBL" id="RCZP01000007">
    <property type="protein sequence ID" value="TPG57755.1"/>
    <property type="molecule type" value="Genomic_DNA"/>
</dbReference>
<dbReference type="Proteomes" id="UP000317078">
    <property type="component" value="Unassembled WGS sequence"/>
</dbReference>
<feature type="signal peptide" evidence="2">
    <location>
        <begin position="1"/>
        <end position="23"/>
    </location>
</feature>
<gene>
    <name evidence="3" type="ORF">EAH89_10025</name>
</gene>
<dbReference type="Gene3D" id="3.40.190.150">
    <property type="entry name" value="Bordetella uptake gene, domain 1"/>
    <property type="match status" value="1"/>
</dbReference>
<reference evidence="3 4" key="1">
    <citation type="journal article" date="2019" name="Environ. Microbiol.">
        <title>Species interactions and distinct microbial communities in high Arctic permafrost affected cryosols are associated with the CH4 and CO2 gas fluxes.</title>
        <authorList>
            <person name="Altshuler I."/>
            <person name="Hamel J."/>
            <person name="Turney S."/>
            <person name="Magnuson E."/>
            <person name="Levesque R."/>
            <person name="Greer C."/>
            <person name="Whyte L.G."/>
        </authorList>
    </citation>
    <scope>NUCLEOTIDE SEQUENCE [LARGE SCALE GENOMIC DNA]</scope>
    <source>
        <strain evidence="3 4">S9.3B</strain>
    </source>
</reference>